<comment type="similarity">
    <text evidence="1">Belongs to the NAD(P)-dependent epimerase/dehydratase family.</text>
</comment>
<dbReference type="InterPro" id="IPR001509">
    <property type="entry name" value="Epimerase_deHydtase"/>
</dbReference>
<dbReference type="Gene3D" id="3.40.50.720">
    <property type="entry name" value="NAD(P)-binding Rossmann-like Domain"/>
    <property type="match status" value="1"/>
</dbReference>
<proteinExistence type="inferred from homology"/>
<evidence type="ECO:0000259" key="2">
    <source>
        <dbReference type="Pfam" id="PF01370"/>
    </source>
</evidence>
<comment type="caution">
    <text evidence="3">The sequence shown here is derived from an EMBL/GenBank/DDBJ whole genome shotgun (WGS) entry which is preliminary data.</text>
</comment>
<dbReference type="SUPFAM" id="SSF51735">
    <property type="entry name" value="NAD(P)-binding Rossmann-fold domains"/>
    <property type="match status" value="1"/>
</dbReference>
<dbReference type="AlphaFoldDB" id="A0A7J4JDL7"/>
<dbReference type="EMBL" id="DUGH01000010">
    <property type="protein sequence ID" value="HIH15853.1"/>
    <property type="molecule type" value="Genomic_DNA"/>
</dbReference>
<name>A0A7J4JDL7_9ARCH</name>
<dbReference type="Pfam" id="PF01370">
    <property type="entry name" value="Epimerase"/>
    <property type="match status" value="1"/>
</dbReference>
<dbReference type="EMBL" id="JAGVWE010000006">
    <property type="protein sequence ID" value="MBS3063560.1"/>
    <property type="molecule type" value="Genomic_DNA"/>
</dbReference>
<sequence length="322" mass="35075">MKISESRVLVTGVNGFVGGWVARQLLNEGAEVTGLVRHPTKDRVLRLHLIEGEVRLRKGNITDAKGVFEAFKAVRPDAVVHLAAQASARVQGNGLETERVNVEGTVNVLNACVALGIENVVVASTGKAYGEHDRKRVTEAGALQAQSVYGASKAAMDLLSRAFAETYGLNLAVTRCGNVYGPMDLSAGRLIPSTTLKALRGRKPVINNREAKRDFVFVKDVARAYARILERIERRNVAGEAFNLASGKQQRVVDVVERIGALTGCQAKPVFNRLASVEEQEPLFSVEKAGRVLGWKAETGFSEGLARTVEWIKENKSLYRPK</sequence>
<dbReference type="Proteomes" id="UP000678237">
    <property type="component" value="Unassembled WGS sequence"/>
</dbReference>
<accession>A0A7J4JDL7</accession>
<feature type="domain" description="NAD-dependent epimerase/dehydratase" evidence="2">
    <location>
        <begin position="8"/>
        <end position="244"/>
    </location>
</feature>
<reference evidence="4" key="2">
    <citation type="submission" date="2021-03" db="EMBL/GenBank/DDBJ databases">
        <authorList>
            <person name="Jaffe A."/>
        </authorList>
    </citation>
    <scope>NUCLEOTIDE SEQUENCE</scope>
    <source>
        <strain evidence="4">RIFCSPLOWO2_01_FULL_58_19</strain>
    </source>
</reference>
<evidence type="ECO:0000313" key="3">
    <source>
        <dbReference type="EMBL" id="HIH15853.1"/>
    </source>
</evidence>
<dbReference type="PANTHER" id="PTHR43000">
    <property type="entry name" value="DTDP-D-GLUCOSE 4,6-DEHYDRATASE-RELATED"/>
    <property type="match status" value="1"/>
</dbReference>
<reference evidence="4" key="3">
    <citation type="submission" date="2021-05" db="EMBL/GenBank/DDBJ databases">
        <title>Protein family content uncovers lineage relationships and bacterial pathway maintenance mechanisms in DPANN archaea.</title>
        <authorList>
            <person name="Castelle C.J."/>
            <person name="Meheust R."/>
            <person name="Jaffe A.L."/>
            <person name="Seitz K."/>
            <person name="Gong X."/>
            <person name="Baker B.J."/>
            <person name="Banfield J.F."/>
        </authorList>
    </citation>
    <scope>NUCLEOTIDE SEQUENCE</scope>
    <source>
        <strain evidence="4">RIFCSPLOWO2_01_FULL_58_19</strain>
    </source>
</reference>
<evidence type="ECO:0000313" key="5">
    <source>
        <dbReference type="Proteomes" id="UP000564964"/>
    </source>
</evidence>
<protein>
    <submittedName>
        <fullName evidence="3">NAD(P)-dependent oxidoreductase</fullName>
    </submittedName>
</protein>
<evidence type="ECO:0000256" key="1">
    <source>
        <dbReference type="ARBA" id="ARBA00007637"/>
    </source>
</evidence>
<dbReference type="Proteomes" id="UP000564964">
    <property type="component" value="Unassembled WGS sequence"/>
</dbReference>
<dbReference type="InterPro" id="IPR036291">
    <property type="entry name" value="NAD(P)-bd_dom_sf"/>
</dbReference>
<reference evidence="3" key="1">
    <citation type="journal article" date="2020" name="bioRxiv">
        <title>A rank-normalized archaeal taxonomy based on genome phylogeny resolves widespread incomplete and uneven classifications.</title>
        <authorList>
            <person name="Rinke C."/>
            <person name="Chuvochina M."/>
            <person name="Mussig A.J."/>
            <person name="Chaumeil P.-A."/>
            <person name="Waite D.W."/>
            <person name="Whitman W.B."/>
            <person name="Parks D.H."/>
            <person name="Hugenholtz P."/>
        </authorList>
    </citation>
    <scope>NUCLEOTIDE SEQUENCE</scope>
    <source>
        <strain evidence="3">UBA10219</strain>
    </source>
</reference>
<evidence type="ECO:0000313" key="4">
    <source>
        <dbReference type="EMBL" id="MBS3063560.1"/>
    </source>
</evidence>
<organism evidence="3 5">
    <name type="scientific">Candidatus Iainarchaeum sp</name>
    <dbReference type="NCBI Taxonomy" id="3101447"/>
    <lineage>
        <taxon>Archaea</taxon>
        <taxon>Candidatus Iainarchaeota</taxon>
        <taxon>Candidatus Iainarchaeia</taxon>
        <taxon>Candidatus Iainarchaeales</taxon>
        <taxon>Candidatus Iainarchaeaceae</taxon>
        <taxon>Candidatus Iainarchaeum</taxon>
    </lineage>
</organism>
<gene>
    <name evidence="3" type="ORF">HA252_00425</name>
    <name evidence="4" type="ORF">J4203_06895</name>
</gene>